<dbReference type="Gene3D" id="3.30.530.20">
    <property type="match status" value="1"/>
</dbReference>
<comment type="similarity">
    <text evidence="1">Belongs to the AHA1 family.</text>
</comment>
<dbReference type="SUPFAM" id="SSF55961">
    <property type="entry name" value="Bet v1-like"/>
    <property type="match status" value="1"/>
</dbReference>
<evidence type="ECO:0000313" key="4">
    <source>
        <dbReference type="Proteomes" id="UP000219167"/>
    </source>
</evidence>
<keyword evidence="4" id="KW-1185">Reference proteome</keyword>
<reference evidence="3 4" key="1">
    <citation type="submission" date="2017-08" db="EMBL/GenBank/DDBJ databases">
        <authorList>
            <person name="de Groot N.N."/>
        </authorList>
    </citation>
    <scope>NUCLEOTIDE SEQUENCE [LARGE SCALE GENOMIC DNA]</scope>
    <source>
        <strain evidence="3 4">JC85</strain>
    </source>
</reference>
<accession>A0A285UEN7</accession>
<dbReference type="AlphaFoldDB" id="A0A285UEN7"/>
<dbReference type="InterPro" id="IPR013538">
    <property type="entry name" value="ASHA1/2-like_C"/>
</dbReference>
<evidence type="ECO:0000313" key="3">
    <source>
        <dbReference type="EMBL" id="SOC40395.1"/>
    </source>
</evidence>
<dbReference type="EMBL" id="OBQD01000007">
    <property type="protein sequence ID" value="SOC40395.1"/>
    <property type="molecule type" value="Genomic_DNA"/>
</dbReference>
<dbReference type="RefSeq" id="WP_176526743.1">
    <property type="nucleotide sequence ID" value="NZ_OBQD01000007.1"/>
</dbReference>
<evidence type="ECO:0000259" key="2">
    <source>
        <dbReference type="Pfam" id="PF08327"/>
    </source>
</evidence>
<dbReference type="CDD" id="cd07814">
    <property type="entry name" value="SRPBCC_CalC_Aha1-like"/>
    <property type="match status" value="1"/>
</dbReference>
<sequence>MTILQRAIASADTALSVERRFDAPVPVVYRLWTAPELLALWWGPHDFTTHSIAMDFRPGGTWSAVIRSPFGEDTVMSALYRDIVENNSISFALQSDEGEESEVAVSFHAVNGTTRLTIHQSPMAHRAEAEAFRDGWREYLDRLESYLLRRHWDER</sequence>
<dbReference type="Pfam" id="PF08327">
    <property type="entry name" value="AHSA1"/>
    <property type="match status" value="1"/>
</dbReference>
<dbReference type="Proteomes" id="UP000219167">
    <property type="component" value="Unassembled WGS sequence"/>
</dbReference>
<feature type="domain" description="Activator of Hsp90 ATPase homologue 1/2-like C-terminal" evidence="2">
    <location>
        <begin position="22"/>
        <end position="147"/>
    </location>
</feature>
<proteinExistence type="inferred from homology"/>
<dbReference type="InterPro" id="IPR023393">
    <property type="entry name" value="START-like_dom_sf"/>
</dbReference>
<protein>
    <submittedName>
        <fullName evidence="3">Uncharacterized protein YndB with AHSA1/START domain</fullName>
    </submittedName>
</protein>
<gene>
    <name evidence="3" type="ORF">SAMN05892877_107204</name>
</gene>
<name>A0A285UEN7_9HYPH</name>
<evidence type="ECO:0000256" key="1">
    <source>
        <dbReference type="ARBA" id="ARBA00006817"/>
    </source>
</evidence>
<organism evidence="3 4">
    <name type="scientific">Rhizobium subbaraonis</name>
    <dbReference type="NCBI Taxonomy" id="908946"/>
    <lineage>
        <taxon>Bacteria</taxon>
        <taxon>Pseudomonadati</taxon>
        <taxon>Pseudomonadota</taxon>
        <taxon>Alphaproteobacteria</taxon>
        <taxon>Hyphomicrobiales</taxon>
        <taxon>Rhizobiaceae</taxon>
        <taxon>Rhizobium/Agrobacterium group</taxon>
        <taxon>Rhizobium</taxon>
    </lineage>
</organism>